<evidence type="ECO:0000256" key="1">
    <source>
        <dbReference type="ARBA" id="ARBA00001602"/>
    </source>
</evidence>
<comment type="function">
    <text evidence="7">Provides the (R)-glutamate required for cell wall biosynthesis.</text>
</comment>
<dbReference type="Gene3D" id="3.40.50.1860">
    <property type="match status" value="2"/>
</dbReference>
<dbReference type="OrthoDB" id="9801055at2"/>
<dbReference type="Proteomes" id="UP000051378">
    <property type="component" value="Unassembled WGS sequence"/>
</dbReference>
<dbReference type="InterPro" id="IPR004391">
    <property type="entry name" value="Glu_race"/>
</dbReference>
<name>A0A0R2DU95_9LACO</name>
<proteinExistence type="inferred from homology"/>
<dbReference type="AlphaFoldDB" id="A0A0R2DU95"/>
<feature type="binding site" evidence="7">
    <location>
        <begin position="74"/>
        <end position="75"/>
    </location>
    <ligand>
        <name>substrate</name>
    </ligand>
</feature>
<dbReference type="FunFam" id="3.40.50.1860:FF:000001">
    <property type="entry name" value="Glutamate racemase"/>
    <property type="match status" value="1"/>
</dbReference>
<feature type="active site" description="Proton donor/acceptor" evidence="7">
    <location>
        <position position="73"/>
    </location>
</feature>
<evidence type="ECO:0000256" key="2">
    <source>
        <dbReference type="ARBA" id="ARBA00013090"/>
    </source>
</evidence>
<comment type="pathway">
    <text evidence="7">Cell wall biogenesis; peptidoglycan biosynthesis.</text>
</comment>
<dbReference type="NCBIfam" id="TIGR00067">
    <property type="entry name" value="glut_race"/>
    <property type="match status" value="1"/>
</dbReference>
<dbReference type="Pfam" id="PF01177">
    <property type="entry name" value="Asp_Glu_race"/>
    <property type="match status" value="1"/>
</dbReference>
<comment type="caution">
    <text evidence="8">The sequence shown here is derived from an EMBL/GenBank/DDBJ whole genome shotgun (WGS) entry which is preliminary data.</text>
</comment>
<dbReference type="InterPro" id="IPR001920">
    <property type="entry name" value="Asp/Glu_race"/>
</dbReference>
<evidence type="ECO:0000256" key="5">
    <source>
        <dbReference type="ARBA" id="ARBA00023235"/>
    </source>
</evidence>
<keyword evidence="6 7" id="KW-0961">Cell wall biogenesis/degradation</keyword>
<dbReference type="PANTHER" id="PTHR21198:SF2">
    <property type="entry name" value="GLUTAMATE RACEMASE"/>
    <property type="match status" value="1"/>
</dbReference>
<dbReference type="EC" id="5.1.1.3" evidence="2 7"/>
<evidence type="ECO:0000256" key="6">
    <source>
        <dbReference type="ARBA" id="ARBA00023316"/>
    </source>
</evidence>
<dbReference type="GO" id="GO:0071555">
    <property type="term" value="P:cell wall organization"/>
    <property type="evidence" value="ECO:0007669"/>
    <property type="project" value="UniProtKB-KW"/>
</dbReference>
<organism evidence="8 9">
    <name type="scientific">Holzapfeliella floricola DSM 23037 = JCM 16512</name>
    <dbReference type="NCBI Taxonomy" id="1423744"/>
    <lineage>
        <taxon>Bacteria</taxon>
        <taxon>Bacillati</taxon>
        <taxon>Bacillota</taxon>
        <taxon>Bacilli</taxon>
        <taxon>Lactobacillales</taxon>
        <taxon>Lactobacillaceae</taxon>
        <taxon>Holzapfeliella</taxon>
    </lineage>
</organism>
<accession>A0A0R2DU95</accession>
<dbReference type="UniPathway" id="UPA00219"/>
<dbReference type="SUPFAM" id="SSF53681">
    <property type="entry name" value="Aspartate/glutamate racemase"/>
    <property type="match status" value="2"/>
</dbReference>
<reference evidence="8 9" key="1">
    <citation type="journal article" date="2015" name="Genome Announc.">
        <title>Expanding the biotechnology potential of lactobacilli through comparative genomics of 213 strains and associated genera.</title>
        <authorList>
            <person name="Sun Z."/>
            <person name="Harris H.M."/>
            <person name="McCann A."/>
            <person name="Guo C."/>
            <person name="Argimon S."/>
            <person name="Zhang W."/>
            <person name="Yang X."/>
            <person name="Jeffery I.B."/>
            <person name="Cooney J.C."/>
            <person name="Kagawa T.F."/>
            <person name="Liu W."/>
            <person name="Song Y."/>
            <person name="Salvetti E."/>
            <person name="Wrobel A."/>
            <person name="Rasinkangas P."/>
            <person name="Parkhill J."/>
            <person name="Rea M.C."/>
            <person name="O'Sullivan O."/>
            <person name="Ritari J."/>
            <person name="Douillard F.P."/>
            <person name="Paul Ross R."/>
            <person name="Yang R."/>
            <person name="Briner A.E."/>
            <person name="Felis G.E."/>
            <person name="de Vos W.M."/>
            <person name="Barrangou R."/>
            <person name="Klaenhammer T.R."/>
            <person name="Caufield P.W."/>
            <person name="Cui Y."/>
            <person name="Zhang H."/>
            <person name="O'Toole P.W."/>
        </authorList>
    </citation>
    <scope>NUCLEOTIDE SEQUENCE [LARGE SCALE GENOMIC DNA]</scope>
    <source>
        <strain evidence="8 9">DSM 23037</strain>
    </source>
</reference>
<comment type="similarity">
    <text evidence="7">Belongs to the aspartate/glutamate racemases family.</text>
</comment>
<keyword evidence="5 7" id="KW-0413">Isomerase</keyword>
<dbReference type="GO" id="GO:0008360">
    <property type="term" value="P:regulation of cell shape"/>
    <property type="evidence" value="ECO:0007669"/>
    <property type="project" value="UniProtKB-KW"/>
</dbReference>
<dbReference type="PATRIC" id="fig|1423744.4.peg.200"/>
<dbReference type="GO" id="GO:0008881">
    <property type="term" value="F:glutamate racemase activity"/>
    <property type="evidence" value="ECO:0007669"/>
    <property type="project" value="UniProtKB-UniRule"/>
</dbReference>
<keyword evidence="9" id="KW-1185">Reference proteome</keyword>
<dbReference type="GO" id="GO:0009252">
    <property type="term" value="P:peptidoglycan biosynthetic process"/>
    <property type="evidence" value="ECO:0007669"/>
    <property type="project" value="UniProtKB-UniRule"/>
</dbReference>
<dbReference type="InterPro" id="IPR015942">
    <property type="entry name" value="Asp/Glu/hydantoin_racemase"/>
</dbReference>
<dbReference type="InterPro" id="IPR033134">
    <property type="entry name" value="Asp/Glu_racemase_AS_2"/>
</dbReference>
<evidence type="ECO:0000256" key="4">
    <source>
        <dbReference type="ARBA" id="ARBA00022984"/>
    </source>
</evidence>
<comment type="catalytic activity">
    <reaction evidence="1 7">
        <text>L-glutamate = D-glutamate</text>
        <dbReference type="Rhea" id="RHEA:12813"/>
        <dbReference type="ChEBI" id="CHEBI:29985"/>
        <dbReference type="ChEBI" id="CHEBI:29986"/>
        <dbReference type="EC" id="5.1.1.3"/>
    </reaction>
</comment>
<evidence type="ECO:0000256" key="3">
    <source>
        <dbReference type="ARBA" id="ARBA00022960"/>
    </source>
</evidence>
<keyword evidence="3 7" id="KW-0133">Cell shape</keyword>
<protein>
    <recommendedName>
        <fullName evidence="2 7">Glutamate racemase</fullName>
        <ecNumber evidence="2 7">5.1.1.3</ecNumber>
    </recommendedName>
</protein>
<gene>
    <name evidence="7" type="primary">murI</name>
    <name evidence="8" type="ORF">FC86_GL000196</name>
</gene>
<sequence length="262" mass="28716">MDNRPIGLLDSGLGGLSVLKQVKKILPRESTIYIGDQAHLPYGNKSVNEIIQLTKKLVDFLIKKDVKLIVFACNTATATAMTTIQQQVDIPIIGVISAGSMIASAQTKTNKIAVIATQATIKSGAYEKALKLVNNQCEVISLATPQLVPAIENNVLDLQPVIHESLQVLQDKCFDTLILGCTHYPLIQNQIAQELTSQHIEVVDPAEGICQQITQLLKQHDAFASHNAHFNYGYTTGSKEAFEQAAQKWLGQTFDKIKQVKL</sequence>
<feature type="binding site" evidence="7">
    <location>
        <begin position="182"/>
        <end position="183"/>
    </location>
    <ligand>
        <name>substrate</name>
    </ligand>
</feature>
<dbReference type="STRING" id="1423744.FC86_GL000196"/>
<feature type="active site" description="Proton donor/acceptor" evidence="7">
    <location>
        <position position="181"/>
    </location>
</feature>
<keyword evidence="4 7" id="KW-0573">Peptidoglycan synthesis</keyword>
<evidence type="ECO:0000313" key="8">
    <source>
        <dbReference type="EMBL" id="KRN04519.1"/>
    </source>
</evidence>
<dbReference type="HAMAP" id="MF_00258">
    <property type="entry name" value="Glu_racemase"/>
    <property type="match status" value="1"/>
</dbReference>
<dbReference type="EMBL" id="AYZL01000010">
    <property type="protein sequence ID" value="KRN04519.1"/>
    <property type="molecule type" value="Genomic_DNA"/>
</dbReference>
<evidence type="ECO:0000313" key="9">
    <source>
        <dbReference type="Proteomes" id="UP000051378"/>
    </source>
</evidence>
<feature type="binding site" evidence="7">
    <location>
        <begin position="10"/>
        <end position="11"/>
    </location>
    <ligand>
        <name>substrate</name>
    </ligand>
</feature>
<dbReference type="RefSeq" id="WP_056974377.1">
    <property type="nucleotide sequence ID" value="NZ_AYZL01000010.1"/>
</dbReference>
<evidence type="ECO:0000256" key="7">
    <source>
        <dbReference type="HAMAP-Rule" id="MF_00258"/>
    </source>
</evidence>
<feature type="binding site" evidence="7">
    <location>
        <begin position="42"/>
        <end position="43"/>
    </location>
    <ligand>
        <name>substrate</name>
    </ligand>
</feature>
<dbReference type="PROSITE" id="PS00924">
    <property type="entry name" value="ASP_GLU_RACEMASE_2"/>
    <property type="match status" value="1"/>
</dbReference>
<dbReference type="PANTHER" id="PTHR21198">
    <property type="entry name" value="GLUTAMATE RACEMASE"/>
    <property type="match status" value="1"/>
</dbReference>